<organism evidence="11 12">
    <name type="scientific">Prunus dulcis</name>
    <name type="common">Almond</name>
    <name type="synonym">Amygdalus dulcis</name>
    <dbReference type="NCBI Taxonomy" id="3755"/>
    <lineage>
        <taxon>Eukaryota</taxon>
        <taxon>Viridiplantae</taxon>
        <taxon>Streptophyta</taxon>
        <taxon>Embryophyta</taxon>
        <taxon>Tracheophyta</taxon>
        <taxon>Spermatophyta</taxon>
        <taxon>Magnoliopsida</taxon>
        <taxon>eudicotyledons</taxon>
        <taxon>Gunneridae</taxon>
        <taxon>Pentapetalae</taxon>
        <taxon>rosids</taxon>
        <taxon>fabids</taxon>
        <taxon>Rosales</taxon>
        <taxon>Rosaceae</taxon>
        <taxon>Amygdaloideae</taxon>
        <taxon>Amygdaleae</taxon>
        <taxon>Prunus</taxon>
    </lineage>
</organism>
<evidence type="ECO:0000259" key="10">
    <source>
        <dbReference type="Pfam" id="PF05617"/>
    </source>
</evidence>
<evidence type="ECO:0000313" key="11">
    <source>
        <dbReference type="EMBL" id="KAI5312272.1"/>
    </source>
</evidence>
<dbReference type="InterPro" id="IPR044711">
    <property type="entry name" value="EC11-15"/>
</dbReference>
<evidence type="ECO:0000256" key="1">
    <source>
        <dbReference type="ARBA" id="ARBA00004541"/>
    </source>
</evidence>
<evidence type="ECO:0000256" key="8">
    <source>
        <dbReference type="ARBA" id="ARBA00034484"/>
    </source>
</evidence>
<keyword evidence="5" id="KW-0278">Fertilization</keyword>
<feature type="domain" description="Prolamin-like" evidence="10">
    <location>
        <begin position="52"/>
        <end position="116"/>
    </location>
</feature>
<evidence type="ECO:0000313" key="12">
    <source>
        <dbReference type="Proteomes" id="UP001054821"/>
    </source>
</evidence>
<comment type="subcellular location">
    <subcellularLocation>
        <location evidence="1">Cytoplasmic vesicle</location>
    </subcellularLocation>
    <subcellularLocation>
        <location evidence="2">Secreted</location>
    </subcellularLocation>
</comment>
<comment type="function">
    <text evidence="7">Involved in the regulation of gamete interactions during the double fertilization and to prevent multiple-pollen tube attraction; mediates the redistribution of the gamete fusogen HAP2/GCS1 to the cell surface after secretion upon sperm arrival.</text>
</comment>
<evidence type="ECO:0000256" key="6">
    <source>
        <dbReference type="ARBA" id="ARBA00023329"/>
    </source>
</evidence>
<proteinExistence type="inferred from homology"/>
<dbReference type="GO" id="GO:0080155">
    <property type="term" value="P:regulation of double fertilization forming a zygote and endosperm"/>
    <property type="evidence" value="ECO:0007669"/>
    <property type="project" value="UniProtKB-ARBA"/>
</dbReference>
<dbReference type="EMBL" id="JAJFAZ020000008">
    <property type="protein sequence ID" value="KAI5312272.1"/>
    <property type="molecule type" value="Genomic_DNA"/>
</dbReference>
<dbReference type="GO" id="GO:0009567">
    <property type="term" value="P:double fertilization forming a zygote and endosperm"/>
    <property type="evidence" value="ECO:0007669"/>
    <property type="project" value="InterPro"/>
</dbReference>
<dbReference type="GO" id="GO:2000008">
    <property type="term" value="P:regulation of protein localization to cell surface"/>
    <property type="evidence" value="ECO:0007669"/>
    <property type="project" value="UniProtKB-ARBA"/>
</dbReference>
<dbReference type="GO" id="GO:0005576">
    <property type="term" value="C:extracellular region"/>
    <property type="evidence" value="ECO:0007669"/>
    <property type="project" value="UniProtKB-SubCell"/>
</dbReference>
<comment type="similarity">
    <text evidence="8">Belongs to the plant egg cell-secreted peptide family.</text>
</comment>
<evidence type="ECO:0000256" key="7">
    <source>
        <dbReference type="ARBA" id="ARBA00034457"/>
    </source>
</evidence>
<protein>
    <recommendedName>
        <fullName evidence="10">Prolamin-like domain-containing protein</fullName>
    </recommendedName>
</protein>
<dbReference type="PANTHER" id="PTHR35293">
    <property type="entry name" value="EGG CELL-SECRETED PROTEIN 1.5"/>
    <property type="match status" value="1"/>
</dbReference>
<accession>A0AAD4UUY5</accession>
<name>A0AAD4UUY5_PRUDU</name>
<keyword evidence="12" id="KW-1185">Reference proteome</keyword>
<dbReference type="Proteomes" id="UP001054821">
    <property type="component" value="Chromosome 8"/>
</dbReference>
<sequence length="138" mass="15054">MAASNLFLLTLLALSTMPLFIATNSARSLNHNPIGLNANLEARLNLDEESSNCWNSLFQLQACSGEVVMFFLNGETYLGHGCCEAIQTIEHQCWPALLGTLGFTTEETNVLKGYCDEAHHIQFPPSTPSSPVADKPIN</sequence>
<dbReference type="AlphaFoldDB" id="A0AAD4UUY5"/>
<keyword evidence="4 9" id="KW-0732">Signal</keyword>
<feature type="chain" id="PRO_5041997129" description="Prolamin-like domain-containing protein" evidence="9">
    <location>
        <begin position="27"/>
        <end position="138"/>
    </location>
</feature>
<dbReference type="Pfam" id="PF05617">
    <property type="entry name" value="Prolamin_like"/>
    <property type="match status" value="1"/>
</dbReference>
<comment type="caution">
    <text evidence="11">The sequence shown here is derived from an EMBL/GenBank/DDBJ whole genome shotgun (WGS) entry which is preliminary data.</text>
</comment>
<reference evidence="11 12" key="1">
    <citation type="journal article" date="2022" name="G3 (Bethesda)">
        <title>Whole-genome sequence and methylome profiling of the almond [Prunus dulcis (Mill.) D.A. Webb] cultivar 'Nonpareil'.</title>
        <authorList>
            <person name="D'Amico-Willman K.M."/>
            <person name="Ouma W.Z."/>
            <person name="Meulia T."/>
            <person name="Sideli G.M."/>
            <person name="Gradziel T.M."/>
            <person name="Fresnedo-Ramirez J."/>
        </authorList>
    </citation>
    <scope>NUCLEOTIDE SEQUENCE [LARGE SCALE GENOMIC DNA]</scope>
    <source>
        <strain evidence="11">Clone GOH B32 T37-40</strain>
    </source>
</reference>
<gene>
    <name evidence="11" type="ORF">L3X38_041445</name>
</gene>
<keyword evidence="3" id="KW-0964">Secreted</keyword>
<evidence type="ECO:0000256" key="5">
    <source>
        <dbReference type="ARBA" id="ARBA00023279"/>
    </source>
</evidence>
<dbReference type="InterPro" id="IPR008502">
    <property type="entry name" value="Prolamin-like"/>
</dbReference>
<dbReference type="PANTHER" id="PTHR35293:SF1">
    <property type="entry name" value="EGG CELL-SECRETED PROTEIN 1.5"/>
    <property type="match status" value="1"/>
</dbReference>
<evidence type="ECO:0000256" key="3">
    <source>
        <dbReference type="ARBA" id="ARBA00022525"/>
    </source>
</evidence>
<keyword evidence="6" id="KW-0968">Cytoplasmic vesicle</keyword>
<dbReference type="GO" id="GO:0031410">
    <property type="term" value="C:cytoplasmic vesicle"/>
    <property type="evidence" value="ECO:0007669"/>
    <property type="project" value="UniProtKB-SubCell"/>
</dbReference>
<evidence type="ECO:0000256" key="4">
    <source>
        <dbReference type="ARBA" id="ARBA00022729"/>
    </source>
</evidence>
<evidence type="ECO:0000256" key="9">
    <source>
        <dbReference type="SAM" id="SignalP"/>
    </source>
</evidence>
<evidence type="ECO:0000256" key="2">
    <source>
        <dbReference type="ARBA" id="ARBA00004613"/>
    </source>
</evidence>
<feature type="signal peptide" evidence="9">
    <location>
        <begin position="1"/>
        <end position="26"/>
    </location>
</feature>